<name>A0ABQ2RTL2_9DEIO</name>
<dbReference type="Gene3D" id="3.40.50.720">
    <property type="entry name" value="NAD(P)-binding Rossmann-like Domain"/>
    <property type="match status" value="2"/>
</dbReference>
<reference evidence="3" key="1">
    <citation type="journal article" date="2019" name="Int. J. Syst. Evol. Microbiol.">
        <title>The Global Catalogue of Microorganisms (GCM) 10K type strain sequencing project: providing services to taxonomists for standard genome sequencing and annotation.</title>
        <authorList>
            <consortium name="The Broad Institute Genomics Platform"/>
            <consortium name="The Broad Institute Genome Sequencing Center for Infectious Disease"/>
            <person name="Wu L."/>
            <person name="Ma J."/>
        </authorList>
    </citation>
    <scope>NUCLEOTIDE SEQUENCE [LARGE SCALE GENOMIC DNA]</scope>
    <source>
        <strain evidence="3">JCM 31404</strain>
    </source>
</reference>
<organism evidence="2 3">
    <name type="scientific">Deinococcus seoulensis</name>
    <dbReference type="NCBI Taxonomy" id="1837379"/>
    <lineage>
        <taxon>Bacteria</taxon>
        <taxon>Thermotogati</taxon>
        <taxon>Deinococcota</taxon>
        <taxon>Deinococci</taxon>
        <taxon>Deinococcales</taxon>
        <taxon>Deinococcaceae</taxon>
        <taxon>Deinococcus</taxon>
    </lineage>
</organism>
<dbReference type="RefSeq" id="WP_189064451.1">
    <property type="nucleotide sequence ID" value="NZ_BMQM01000008.1"/>
</dbReference>
<evidence type="ECO:0000259" key="1">
    <source>
        <dbReference type="Pfam" id="PF01370"/>
    </source>
</evidence>
<accession>A0ABQ2RTL2</accession>
<feature type="domain" description="NAD-dependent epimerase/dehydratase" evidence="1">
    <location>
        <begin position="3"/>
        <end position="185"/>
    </location>
</feature>
<sequence>MNILVTGATGFLGGVTARELARAGHTVTGLGRDVHRGAALEADGVRFVAADLRGADWDALLDGVEGVVHAAARSTLWGHAADFHADNVDPSAALARACARRGVRLVHVSTPSVYNATGVTDQVREDTPVGPRFDSLYARSKWQAEQEVRAALPDATILRPRGIYGVGDTSIVPRLAAALRAGRLPRLTAHTDSVCFVDRSEDHRSVNSTPGTRFSPARSARVERFCKPFNRSPYQEVWTDLTDVRNVAHAITLALTRPASGVFNITDGQAIPLWATLDRLADTLGVPRPTRRVPARLLEGVAAALELGARLHPDRPEPPLTASGVRLLTRPMTLDLTRARERLGYAPVVTPEQGFADVFAGLRGGAA</sequence>
<keyword evidence="3" id="KW-1185">Reference proteome</keyword>
<dbReference type="Pfam" id="PF01370">
    <property type="entry name" value="Epimerase"/>
    <property type="match status" value="1"/>
</dbReference>
<dbReference type="SUPFAM" id="SSF51735">
    <property type="entry name" value="NAD(P)-binding Rossmann-fold domains"/>
    <property type="match status" value="1"/>
</dbReference>
<dbReference type="EMBL" id="BMQM01000008">
    <property type="protein sequence ID" value="GGR55065.1"/>
    <property type="molecule type" value="Genomic_DNA"/>
</dbReference>
<proteinExistence type="predicted"/>
<dbReference type="PANTHER" id="PTHR48079:SF6">
    <property type="entry name" value="NAD(P)-BINDING DOMAIN-CONTAINING PROTEIN-RELATED"/>
    <property type="match status" value="1"/>
</dbReference>
<evidence type="ECO:0000313" key="2">
    <source>
        <dbReference type="EMBL" id="GGR55065.1"/>
    </source>
</evidence>
<dbReference type="PANTHER" id="PTHR48079">
    <property type="entry name" value="PROTEIN YEEZ"/>
    <property type="match status" value="1"/>
</dbReference>
<comment type="caution">
    <text evidence="2">The sequence shown here is derived from an EMBL/GenBank/DDBJ whole genome shotgun (WGS) entry which is preliminary data.</text>
</comment>
<dbReference type="InterPro" id="IPR051783">
    <property type="entry name" value="NAD(P)-dependent_oxidoreduct"/>
</dbReference>
<protein>
    <submittedName>
        <fullName evidence="2">dTDP-4-dehydrorhamnose 3,5-epimerase</fullName>
    </submittedName>
</protein>
<dbReference type="InterPro" id="IPR001509">
    <property type="entry name" value="Epimerase_deHydtase"/>
</dbReference>
<gene>
    <name evidence="2" type="primary">galE1</name>
    <name evidence="2" type="ORF">GCM10008959_15820</name>
</gene>
<dbReference type="Proteomes" id="UP000634308">
    <property type="component" value="Unassembled WGS sequence"/>
</dbReference>
<dbReference type="InterPro" id="IPR036291">
    <property type="entry name" value="NAD(P)-bd_dom_sf"/>
</dbReference>
<evidence type="ECO:0000313" key="3">
    <source>
        <dbReference type="Proteomes" id="UP000634308"/>
    </source>
</evidence>